<reference evidence="2 3" key="1">
    <citation type="journal article" date="2008" name="Proc. Natl. Acad. Sci. U.S.A.">
        <title>Niche adaptation and genome expansion in the chlorophyll d-producing cyanobacterium Acaryochloris marina.</title>
        <authorList>
            <person name="Swingley W.D."/>
            <person name="Chen M."/>
            <person name="Cheung P.C."/>
            <person name="Conrad A.L."/>
            <person name="Dejesa L.C."/>
            <person name="Hao J."/>
            <person name="Honchak B.M."/>
            <person name="Karbach L.E."/>
            <person name="Kurdoglu A."/>
            <person name="Lahiri S."/>
            <person name="Mastrian S.D."/>
            <person name="Miyashita H."/>
            <person name="Page L."/>
            <person name="Ramakrishna P."/>
            <person name="Satoh S."/>
            <person name="Sattley W.M."/>
            <person name="Shimada Y."/>
            <person name="Taylor H.L."/>
            <person name="Tomo T."/>
            <person name="Tsuchiya T."/>
            <person name="Wang Z.T."/>
            <person name="Raymond J."/>
            <person name="Mimuro M."/>
            <person name="Blankenship R.E."/>
            <person name="Touchman J.W."/>
        </authorList>
    </citation>
    <scope>NUCLEOTIDE SEQUENCE [LARGE SCALE GENOMIC DNA]</scope>
    <source>
        <strain evidence="3">MBIC 11017</strain>
    </source>
</reference>
<evidence type="ECO:0000256" key="1">
    <source>
        <dbReference type="SAM" id="Phobius"/>
    </source>
</evidence>
<gene>
    <name evidence="2" type="ordered locus">AM1_0990</name>
</gene>
<dbReference type="RefSeq" id="WP_012161594.1">
    <property type="nucleotide sequence ID" value="NC_009925.1"/>
</dbReference>
<evidence type="ECO:0000313" key="2">
    <source>
        <dbReference type="EMBL" id="ABW26032.1"/>
    </source>
</evidence>
<dbReference type="AlphaFoldDB" id="B0C0Q8"/>
<feature type="transmembrane region" description="Helical" evidence="1">
    <location>
        <begin position="16"/>
        <end position="37"/>
    </location>
</feature>
<feature type="transmembrane region" description="Helical" evidence="1">
    <location>
        <begin position="57"/>
        <end position="76"/>
    </location>
</feature>
<protein>
    <recommendedName>
        <fullName evidence="4">Integral membrane protein</fullName>
    </recommendedName>
</protein>
<name>B0C0Q8_ACAM1</name>
<keyword evidence="1" id="KW-0812">Transmembrane</keyword>
<sequence>MEYTLPAIYNIPSPPYFLVLIAAVLGVACGKAFEVSLKQKAEEWSKRKTNKPLSDVAEIRLLFPLAGVCLCSWVFLGSALTIFAVSWAQGFTTAFFVVTFSAVLLWTQMIQVMKAIEEGGSEALEITSIF</sequence>
<dbReference type="STRING" id="329726.AM1_0990"/>
<dbReference type="KEGG" id="amr:AM1_0990"/>
<keyword evidence="1" id="KW-0472">Membrane</keyword>
<dbReference type="EMBL" id="CP000828">
    <property type="protein sequence ID" value="ABW26032.1"/>
    <property type="molecule type" value="Genomic_DNA"/>
</dbReference>
<dbReference type="Proteomes" id="UP000000268">
    <property type="component" value="Chromosome"/>
</dbReference>
<evidence type="ECO:0008006" key="4">
    <source>
        <dbReference type="Google" id="ProtNLM"/>
    </source>
</evidence>
<evidence type="ECO:0000313" key="3">
    <source>
        <dbReference type="Proteomes" id="UP000000268"/>
    </source>
</evidence>
<organism evidence="2 3">
    <name type="scientific">Acaryochloris marina (strain MBIC 11017)</name>
    <dbReference type="NCBI Taxonomy" id="329726"/>
    <lineage>
        <taxon>Bacteria</taxon>
        <taxon>Bacillati</taxon>
        <taxon>Cyanobacteriota</taxon>
        <taxon>Cyanophyceae</taxon>
        <taxon>Acaryochloridales</taxon>
        <taxon>Acaryochloridaceae</taxon>
        <taxon>Acaryochloris</taxon>
    </lineage>
</organism>
<keyword evidence="1" id="KW-1133">Transmembrane helix</keyword>
<proteinExistence type="predicted"/>
<dbReference type="HOGENOM" id="CLU_152016_1_0_3"/>
<feature type="transmembrane region" description="Helical" evidence="1">
    <location>
        <begin position="82"/>
        <end position="106"/>
    </location>
</feature>
<dbReference type="OrthoDB" id="517257at2"/>
<accession>B0C0Q8</accession>
<keyword evidence="3" id="KW-1185">Reference proteome</keyword>